<dbReference type="EMBL" id="FZMO01000546">
    <property type="protein sequence ID" value="SNQ51686.1"/>
    <property type="molecule type" value="Genomic_DNA"/>
</dbReference>
<gene>
    <name evidence="2" type="ORF">FRACA_790006</name>
</gene>
<keyword evidence="3" id="KW-1185">Reference proteome</keyword>
<proteinExistence type="predicted"/>
<feature type="chain" id="PRO_5038982640" description="Lipoprotein" evidence="1">
    <location>
        <begin position="30"/>
        <end position="222"/>
    </location>
</feature>
<feature type="signal peptide" evidence="1">
    <location>
        <begin position="1"/>
        <end position="29"/>
    </location>
</feature>
<evidence type="ECO:0000313" key="3">
    <source>
        <dbReference type="Proteomes" id="UP000234331"/>
    </source>
</evidence>
<evidence type="ECO:0008006" key="4">
    <source>
        <dbReference type="Google" id="ProtNLM"/>
    </source>
</evidence>
<organism evidence="2 3">
    <name type="scientific">Frankia canadensis</name>
    <dbReference type="NCBI Taxonomy" id="1836972"/>
    <lineage>
        <taxon>Bacteria</taxon>
        <taxon>Bacillati</taxon>
        <taxon>Actinomycetota</taxon>
        <taxon>Actinomycetes</taxon>
        <taxon>Frankiales</taxon>
        <taxon>Frankiaceae</taxon>
        <taxon>Frankia</taxon>
    </lineage>
</organism>
<dbReference type="Proteomes" id="UP000234331">
    <property type="component" value="Unassembled WGS sequence"/>
</dbReference>
<name>A0A2I2L178_9ACTN</name>
<protein>
    <recommendedName>
        <fullName evidence="4">Lipoprotein</fullName>
    </recommendedName>
</protein>
<keyword evidence="1" id="KW-0732">Signal</keyword>
<accession>A0A2I2L178</accession>
<dbReference type="AlphaFoldDB" id="A0A2I2L178"/>
<evidence type="ECO:0000256" key="1">
    <source>
        <dbReference type="SAM" id="SignalP"/>
    </source>
</evidence>
<reference evidence="2 3" key="1">
    <citation type="submission" date="2017-06" db="EMBL/GenBank/DDBJ databases">
        <authorList>
            <person name="Kim H.J."/>
            <person name="Triplett B.A."/>
        </authorList>
    </citation>
    <scope>NUCLEOTIDE SEQUENCE [LARGE SCALE GENOMIC DNA]</scope>
    <source>
        <strain evidence="2">FRACA_ARgP5</strain>
    </source>
</reference>
<sequence>MSASPCSRLACPLPAAVVLFLFVSLSACGGARGGPDVSKGVLTPTSAGTAVPRQLLPSTSLPSASDPATAVLREITAAQERYYQSFQVAVAHPGDQRGVEGLLASYTASGEPARRVRAWLRYLADSGFAARSGLENRYVIEKIDAVAADPERVVATVCGFDDGVIFDARQKAPDGSEIVVDDVPLSQRTLFTWVKRDTWQIDAAQVLNTWEGRDGCPPSKRS</sequence>
<evidence type="ECO:0000313" key="2">
    <source>
        <dbReference type="EMBL" id="SNQ51686.1"/>
    </source>
</evidence>